<protein>
    <submittedName>
        <fullName evidence="2">Uncharacterized protein</fullName>
    </submittedName>
</protein>
<evidence type="ECO:0000313" key="2">
    <source>
        <dbReference type="WBParaSite" id="PTRK_0001053000.1"/>
    </source>
</evidence>
<dbReference type="WBParaSite" id="PTRK_0001053000.1">
    <property type="protein sequence ID" value="PTRK_0001053000.1"/>
    <property type="gene ID" value="PTRK_0001053000"/>
</dbReference>
<keyword evidence="1" id="KW-1185">Reference proteome</keyword>
<accession>A0A0N4ZPS1</accession>
<reference evidence="2" key="1">
    <citation type="submission" date="2017-02" db="UniProtKB">
        <authorList>
            <consortium name="WormBaseParasite"/>
        </authorList>
    </citation>
    <scope>IDENTIFICATION</scope>
</reference>
<organism evidence="1 2">
    <name type="scientific">Parastrongyloides trichosuri</name>
    <name type="common">Possum-specific nematode worm</name>
    <dbReference type="NCBI Taxonomy" id="131310"/>
    <lineage>
        <taxon>Eukaryota</taxon>
        <taxon>Metazoa</taxon>
        <taxon>Ecdysozoa</taxon>
        <taxon>Nematoda</taxon>
        <taxon>Chromadorea</taxon>
        <taxon>Rhabditida</taxon>
        <taxon>Tylenchina</taxon>
        <taxon>Panagrolaimomorpha</taxon>
        <taxon>Strongyloidoidea</taxon>
        <taxon>Strongyloididae</taxon>
        <taxon>Parastrongyloides</taxon>
    </lineage>
</organism>
<dbReference type="Proteomes" id="UP000038045">
    <property type="component" value="Unplaced"/>
</dbReference>
<dbReference type="PANTHER" id="PTHR36520">
    <property type="entry name" value="PROTEIN CBG13000-RELATED"/>
    <property type="match status" value="1"/>
</dbReference>
<sequence>MKEDAQIGEEEGRSNKEPLVAIPYEVPGPQEPLPGRSHYTNYFPLFPLQNSYVGGVELDPSISRHIGGDLNIPIPSWGLMDINGDFFNRIKQTVYKYGYNAYPVNMLNLKKEDLIRLMNSPSFNHNREIQPTIPLVKLPRDYVPLNCKAPLCNPYTYSYGFGFESDLGGSDGVQGNIDVPIPISKDIAYRYPLGGNIYYALDNITITWGHNLSPVDPYTYLFNNNDIIVNTRNKRSIEEFLPTKKINKMINFYNLFSNLVERRSEREVYKNNIILQLYQNFLLKYKFNY</sequence>
<proteinExistence type="predicted"/>
<name>A0A0N4ZPS1_PARTI</name>
<dbReference type="AlphaFoldDB" id="A0A0N4ZPS1"/>
<evidence type="ECO:0000313" key="1">
    <source>
        <dbReference type="Proteomes" id="UP000038045"/>
    </source>
</evidence>
<dbReference type="PANTHER" id="PTHR36520:SF2">
    <property type="entry name" value="CONSERVED SECRETED PROTEIN"/>
    <property type="match status" value="1"/>
</dbReference>